<organism evidence="5 6">
    <name type="scientific">Massiliimalia timonensis</name>
    <dbReference type="NCBI Taxonomy" id="1987501"/>
    <lineage>
        <taxon>Bacteria</taxon>
        <taxon>Bacillati</taxon>
        <taxon>Bacillota</taxon>
        <taxon>Clostridia</taxon>
        <taxon>Eubacteriales</taxon>
        <taxon>Oscillospiraceae</taxon>
        <taxon>Massiliimalia</taxon>
    </lineage>
</organism>
<keyword evidence="2" id="KW-0238">DNA-binding</keyword>
<sequence>MNRQTSYENIQFSDTSFPIIFHFDHLSHTENFMIHWQNDLELLYLVKGSAQITSDHQRQIFTPGQVAVINCTHLHSIQTLSETCYYYCLIIGRDYLEKQGLPARDMELQFHLEDPHIREQFELICREMKEAGPYHKTAVKSAVLAIAVQLYRNFSQPAFAPLSHDSRLNMVKAAIAHIQKYYDQPLTIDSISAAVGFSKYYFCRGFKEITGRTVIDYLNLIRCDHARSLLASGNCNVSESAEQSGFQNLSYFSKTYRRYFGCSPSQQKREL</sequence>
<comment type="caution">
    <text evidence="5">The sequence shown here is derived from an EMBL/GenBank/DDBJ whole genome shotgun (WGS) entry which is preliminary data.</text>
</comment>
<dbReference type="EMBL" id="JACRTL010000007">
    <property type="protein sequence ID" value="MBC8611640.1"/>
    <property type="molecule type" value="Genomic_DNA"/>
</dbReference>
<keyword evidence="6" id="KW-1185">Reference proteome</keyword>
<dbReference type="PROSITE" id="PS01124">
    <property type="entry name" value="HTH_ARAC_FAMILY_2"/>
    <property type="match status" value="1"/>
</dbReference>
<reference evidence="5" key="1">
    <citation type="submission" date="2020-08" db="EMBL/GenBank/DDBJ databases">
        <title>Genome public.</title>
        <authorList>
            <person name="Liu C."/>
            <person name="Sun Q."/>
        </authorList>
    </citation>
    <scope>NUCLEOTIDE SEQUENCE</scope>
    <source>
        <strain evidence="5">NSJ-15</strain>
    </source>
</reference>
<evidence type="ECO:0000313" key="5">
    <source>
        <dbReference type="EMBL" id="MBC8611640.1"/>
    </source>
</evidence>
<dbReference type="SUPFAM" id="SSF51215">
    <property type="entry name" value="Regulatory protein AraC"/>
    <property type="match status" value="1"/>
</dbReference>
<dbReference type="AlphaFoldDB" id="A0A8J6P8I4"/>
<evidence type="ECO:0000256" key="2">
    <source>
        <dbReference type="ARBA" id="ARBA00023125"/>
    </source>
</evidence>
<keyword evidence="1" id="KW-0805">Transcription regulation</keyword>
<keyword evidence="3" id="KW-0804">Transcription</keyword>
<proteinExistence type="predicted"/>
<name>A0A8J6P8I4_9FIRM</name>
<dbReference type="GO" id="GO:0003700">
    <property type="term" value="F:DNA-binding transcription factor activity"/>
    <property type="evidence" value="ECO:0007669"/>
    <property type="project" value="InterPro"/>
</dbReference>
<protein>
    <submittedName>
        <fullName evidence="5">Helix-turn-helix transcriptional regulator</fullName>
    </submittedName>
</protein>
<dbReference type="RefSeq" id="WP_093989748.1">
    <property type="nucleotide sequence ID" value="NZ_FYDD01000004.1"/>
</dbReference>
<dbReference type="InterPro" id="IPR009057">
    <property type="entry name" value="Homeodomain-like_sf"/>
</dbReference>
<evidence type="ECO:0000313" key="6">
    <source>
        <dbReference type="Proteomes" id="UP000632659"/>
    </source>
</evidence>
<evidence type="ECO:0000259" key="4">
    <source>
        <dbReference type="PROSITE" id="PS01124"/>
    </source>
</evidence>
<dbReference type="InterPro" id="IPR020449">
    <property type="entry name" value="Tscrpt_reg_AraC-type_HTH"/>
</dbReference>
<dbReference type="InterPro" id="IPR014710">
    <property type="entry name" value="RmlC-like_jellyroll"/>
</dbReference>
<dbReference type="InterPro" id="IPR037923">
    <property type="entry name" value="HTH-like"/>
</dbReference>
<dbReference type="PANTHER" id="PTHR43280:SF28">
    <property type="entry name" value="HTH-TYPE TRANSCRIPTIONAL ACTIVATOR RHAS"/>
    <property type="match status" value="1"/>
</dbReference>
<gene>
    <name evidence="5" type="ORF">H8702_11115</name>
</gene>
<dbReference type="Gene3D" id="1.10.10.60">
    <property type="entry name" value="Homeodomain-like"/>
    <property type="match status" value="2"/>
</dbReference>
<dbReference type="Proteomes" id="UP000632659">
    <property type="component" value="Unassembled WGS sequence"/>
</dbReference>
<dbReference type="Pfam" id="PF02311">
    <property type="entry name" value="AraC_binding"/>
    <property type="match status" value="1"/>
</dbReference>
<dbReference type="SMART" id="SM00342">
    <property type="entry name" value="HTH_ARAC"/>
    <property type="match status" value="1"/>
</dbReference>
<dbReference type="PANTHER" id="PTHR43280">
    <property type="entry name" value="ARAC-FAMILY TRANSCRIPTIONAL REGULATOR"/>
    <property type="match status" value="1"/>
</dbReference>
<dbReference type="InterPro" id="IPR003313">
    <property type="entry name" value="AraC-bd"/>
</dbReference>
<dbReference type="SUPFAM" id="SSF46689">
    <property type="entry name" value="Homeodomain-like"/>
    <property type="match status" value="2"/>
</dbReference>
<dbReference type="GO" id="GO:0043565">
    <property type="term" value="F:sequence-specific DNA binding"/>
    <property type="evidence" value="ECO:0007669"/>
    <property type="project" value="InterPro"/>
</dbReference>
<evidence type="ECO:0000256" key="1">
    <source>
        <dbReference type="ARBA" id="ARBA00023015"/>
    </source>
</evidence>
<dbReference type="Gene3D" id="2.60.120.10">
    <property type="entry name" value="Jelly Rolls"/>
    <property type="match status" value="1"/>
</dbReference>
<dbReference type="OrthoDB" id="113759at2"/>
<accession>A0A8J6P8I4</accession>
<feature type="domain" description="HTH araC/xylS-type" evidence="4">
    <location>
        <begin position="172"/>
        <end position="270"/>
    </location>
</feature>
<dbReference type="InterPro" id="IPR018060">
    <property type="entry name" value="HTH_AraC"/>
</dbReference>
<evidence type="ECO:0000256" key="3">
    <source>
        <dbReference type="ARBA" id="ARBA00023163"/>
    </source>
</evidence>
<dbReference type="PRINTS" id="PR00032">
    <property type="entry name" value="HTHARAC"/>
</dbReference>
<dbReference type="Pfam" id="PF12833">
    <property type="entry name" value="HTH_18"/>
    <property type="match status" value="1"/>
</dbReference>